<dbReference type="EMBL" id="JXBB01000001">
    <property type="protein sequence ID" value="OAR05577.1"/>
    <property type="molecule type" value="Genomic_DNA"/>
</dbReference>
<reference evidence="4 6" key="1">
    <citation type="submission" date="2015-09" db="EMBL/GenBank/DDBJ databases">
        <title>Draft genome sequence of Hydrogenibacillus schlegelii DSM 2000.</title>
        <authorList>
            <person name="Hemp J."/>
        </authorList>
    </citation>
    <scope>NUCLEOTIDE SEQUENCE [LARGE SCALE GENOMIC DNA]</scope>
    <source>
        <strain evidence="4 6">MA 48</strain>
    </source>
</reference>
<comment type="similarity">
    <text evidence="1">Belongs to the 4-hydroxybenzoyl-CoA thioesterase family.</text>
</comment>
<evidence type="ECO:0000313" key="7">
    <source>
        <dbReference type="Proteomes" id="UP000244180"/>
    </source>
</evidence>
<evidence type="ECO:0000256" key="2">
    <source>
        <dbReference type="ARBA" id="ARBA00022801"/>
    </source>
</evidence>
<keyword evidence="6" id="KW-1185">Reference proteome</keyword>
<dbReference type="SUPFAM" id="SSF54637">
    <property type="entry name" value="Thioesterase/thiol ester dehydrase-isomerase"/>
    <property type="match status" value="1"/>
</dbReference>
<dbReference type="Proteomes" id="UP000244180">
    <property type="component" value="Unassembled WGS sequence"/>
</dbReference>
<dbReference type="STRING" id="1484.SA87_11945"/>
<comment type="caution">
    <text evidence="4">The sequence shown here is derived from an EMBL/GenBank/DDBJ whole genome shotgun (WGS) entry which is preliminary data.</text>
</comment>
<feature type="region of interest" description="Disordered" evidence="3">
    <location>
        <begin position="115"/>
        <end position="190"/>
    </location>
</feature>
<feature type="compositionally biased region" description="Gly residues" evidence="3">
    <location>
        <begin position="126"/>
        <end position="140"/>
    </location>
</feature>
<dbReference type="InterPro" id="IPR029069">
    <property type="entry name" value="HotDog_dom_sf"/>
</dbReference>
<dbReference type="PANTHER" id="PTHR31793:SF27">
    <property type="entry name" value="NOVEL THIOESTERASE SUPERFAMILY DOMAIN AND SAPOSIN A-TYPE DOMAIN CONTAINING PROTEIN (0610012H03RIK)"/>
    <property type="match status" value="1"/>
</dbReference>
<evidence type="ECO:0000313" key="4">
    <source>
        <dbReference type="EMBL" id="OAR05577.1"/>
    </source>
</evidence>
<dbReference type="Gene3D" id="3.10.129.10">
    <property type="entry name" value="Hotdog Thioesterase"/>
    <property type="match status" value="1"/>
</dbReference>
<dbReference type="AlphaFoldDB" id="A0A179ISA0"/>
<dbReference type="CDD" id="cd00586">
    <property type="entry name" value="4HBT"/>
    <property type="match status" value="1"/>
</dbReference>
<evidence type="ECO:0000256" key="3">
    <source>
        <dbReference type="SAM" id="MobiDB-lite"/>
    </source>
</evidence>
<name>A0A179ISA0_HYDSH</name>
<dbReference type="InterPro" id="IPR050563">
    <property type="entry name" value="4-hydroxybenzoyl-CoA_TE"/>
</dbReference>
<sequence>MRLSFIAGPVDAWLAGFRYFRPFRVRFGELDAFGHVNNVVYFRYFEQARIDYFGRLGLFTDLFTGPSSGLIVVAQQEAHYLKPLYFGDAIDVGVRCARLGRTSLTLDYAVLRRPRPDGDVRAGTGETAGEGGSAAAGRGGPAAPNAPPPAGERNRANEAVDDSGPAEPAGDGSRSAVDASEDRPRPERLVAAGRSVLVHLDRERKAPAALPEAVRAVLSAFDRPEGADEWGY</sequence>
<dbReference type="Pfam" id="PF13279">
    <property type="entry name" value="4HBT_2"/>
    <property type="match status" value="1"/>
</dbReference>
<evidence type="ECO:0000313" key="6">
    <source>
        <dbReference type="Proteomes" id="UP000243024"/>
    </source>
</evidence>
<proteinExistence type="inferred from homology"/>
<dbReference type="Proteomes" id="UP000243024">
    <property type="component" value="Unassembled WGS sequence"/>
</dbReference>
<dbReference type="OrthoDB" id="9799036at2"/>
<dbReference type="EMBL" id="PEBV01000012">
    <property type="protein sequence ID" value="PTQ53672.1"/>
    <property type="molecule type" value="Genomic_DNA"/>
</dbReference>
<evidence type="ECO:0000256" key="1">
    <source>
        <dbReference type="ARBA" id="ARBA00005953"/>
    </source>
</evidence>
<dbReference type="PANTHER" id="PTHR31793">
    <property type="entry name" value="4-HYDROXYBENZOYL-COA THIOESTERASE FAMILY MEMBER"/>
    <property type="match status" value="1"/>
</dbReference>
<evidence type="ECO:0000313" key="5">
    <source>
        <dbReference type="EMBL" id="PTQ53672.1"/>
    </source>
</evidence>
<reference evidence="5 7" key="2">
    <citation type="submission" date="2017-08" db="EMBL/GenBank/DDBJ databases">
        <title>Burning lignite coal seam in the remote Altai Mountains harbors a hydrogen-driven thermophilic microbial community.</title>
        <authorList>
            <person name="Kadnikov V.V."/>
            <person name="Mardanov A.V."/>
            <person name="Ivasenko D."/>
            <person name="Beletsky A.V."/>
            <person name="Karnachuk O.V."/>
            <person name="Ravin N.V."/>
        </authorList>
    </citation>
    <scope>NUCLEOTIDE SEQUENCE [LARGE SCALE GENOMIC DNA]</scope>
    <source>
        <strain evidence="5">AL33</strain>
    </source>
</reference>
<accession>A0A179ISA0</accession>
<dbReference type="GO" id="GO:0047617">
    <property type="term" value="F:fatty acyl-CoA hydrolase activity"/>
    <property type="evidence" value="ECO:0007669"/>
    <property type="project" value="TreeGrafter"/>
</dbReference>
<keyword evidence="2" id="KW-0378">Hydrolase</keyword>
<dbReference type="RefSeq" id="WP_066197864.1">
    <property type="nucleotide sequence ID" value="NZ_CBCSAS010000003.1"/>
</dbReference>
<organism evidence="4 6">
    <name type="scientific">Hydrogenibacillus schlegelii</name>
    <name type="common">Bacillus schlegelii</name>
    <dbReference type="NCBI Taxonomy" id="1484"/>
    <lineage>
        <taxon>Bacteria</taxon>
        <taxon>Bacillati</taxon>
        <taxon>Bacillota</taxon>
        <taxon>Bacilli</taxon>
        <taxon>Bacillales</taxon>
        <taxon>Bacillales Family X. Incertae Sedis</taxon>
        <taxon>Hydrogenibacillus</taxon>
    </lineage>
</organism>
<gene>
    <name evidence="5" type="ORF">HSCHL_1601</name>
    <name evidence="4" type="ORF">SA87_11945</name>
</gene>
<protein>
    <submittedName>
        <fullName evidence="5">4-hydroxybenzoyl-CoA thioesterase family protein</fullName>
    </submittedName>
</protein>